<dbReference type="PROSITE" id="PS00687">
    <property type="entry name" value="ALDEHYDE_DEHYDR_GLU"/>
    <property type="match status" value="1"/>
</dbReference>
<dbReference type="GO" id="GO:0006081">
    <property type="term" value="P:aldehyde metabolic process"/>
    <property type="evidence" value="ECO:0007669"/>
    <property type="project" value="InterPro"/>
</dbReference>
<comment type="similarity">
    <text evidence="1 4">Belongs to the aldehyde dehydrogenase family.</text>
</comment>
<dbReference type="OMA" id="PCIQGQV"/>
<gene>
    <name evidence="6" type="ORF">CHC_T00008341001</name>
</gene>
<keyword evidence="7" id="KW-1185">Reference proteome</keyword>
<dbReference type="PROSITE" id="PS00070">
    <property type="entry name" value="ALDEHYDE_DEHYDR_CYS"/>
    <property type="match status" value="1"/>
</dbReference>
<dbReference type="GeneID" id="17326007"/>
<dbReference type="KEGG" id="ccp:CHC_T00008341001"/>
<dbReference type="GO" id="GO:0004029">
    <property type="term" value="F:aldehyde dehydrogenase (NAD+) activity"/>
    <property type="evidence" value="ECO:0007669"/>
    <property type="project" value="TreeGrafter"/>
</dbReference>
<dbReference type="PANTHER" id="PTHR43570:SF16">
    <property type="entry name" value="ALDEHYDE DEHYDROGENASE TYPE III, ISOFORM Q"/>
    <property type="match status" value="1"/>
</dbReference>
<evidence type="ECO:0000313" key="7">
    <source>
        <dbReference type="Proteomes" id="UP000012073"/>
    </source>
</evidence>
<reference evidence="7" key="1">
    <citation type="journal article" date="2013" name="Proc. Natl. Acad. Sci. U.S.A.">
        <title>Genome structure and metabolic features in the red seaweed Chondrus crispus shed light on evolution of the Archaeplastida.</title>
        <authorList>
            <person name="Collen J."/>
            <person name="Porcel B."/>
            <person name="Carre W."/>
            <person name="Ball S.G."/>
            <person name="Chaparro C."/>
            <person name="Tonon T."/>
            <person name="Barbeyron T."/>
            <person name="Michel G."/>
            <person name="Noel B."/>
            <person name="Valentin K."/>
            <person name="Elias M."/>
            <person name="Artiguenave F."/>
            <person name="Arun A."/>
            <person name="Aury J.M."/>
            <person name="Barbosa-Neto J.F."/>
            <person name="Bothwell J.H."/>
            <person name="Bouget F.Y."/>
            <person name="Brillet L."/>
            <person name="Cabello-Hurtado F."/>
            <person name="Capella-Gutierrez S."/>
            <person name="Charrier B."/>
            <person name="Cladiere L."/>
            <person name="Cock J.M."/>
            <person name="Coelho S.M."/>
            <person name="Colleoni C."/>
            <person name="Czjzek M."/>
            <person name="Da Silva C."/>
            <person name="Delage L."/>
            <person name="Denoeud F."/>
            <person name="Deschamps P."/>
            <person name="Dittami S.M."/>
            <person name="Gabaldon T."/>
            <person name="Gachon C.M."/>
            <person name="Groisillier A."/>
            <person name="Herve C."/>
            <person name="Jabbari K."/>
            <person name="Katinka M."/>
            <person name="Kloareg B."/>
            <person name="Kowalczyk N."/>
            <person name="Labadie K."/>
            <person name="Leblanc C."/>
            <person name="Lopez P.J."/>
            <person name="McLachlan D.H."/>
            <person name="Meslet-Cladiere L."/>
            <person name="Moustafa A."/>
            <person name="Nehr Z."/>
            <person name="Nyvall Collen P."/>
            <person name="Panaud O."/>
            <person name="Partensky F."/>
            <person name="Poulain J."/>
            <person name="Rensing S.A."/>
            <person name="Rousvoal S."/>
            <person name="Samson G."/>
            <person name="Symeonidi A."/>
            <person name="Weissenbach J."/>
            <person name="Zambounis A."/>
            <person name="Wincker P."/>
            <person name="Boyen C."/>
        </authorList>
    </citation>
    <scope>NUCLEOTIDE SEQUENCE [LARGE SCALE GENOMIC DNA]</scope>
    <source>
        <strain evidence="7">cv. Stackhouse</strain>
    </source>
</reference>
<sequence>MAPLNSFRFSWSYPRLVYSTTLYDVVYSTDCSAWLLRDLNLSQHRLSHTSSSTLQLVKGFIFYLFVMTDSESLNQVYERLQNGFASRDTFSVDFRLSELRKLRAFLQSTESDLLAALNADVHKKEVEAVGYDLSPIYSDLNYFMRHLSTLAKPTFASRDFGAPVYVHRQPKGLVLIFSAFNFNIMLGVRPVIDAIAAGNVVCLKPSEHATASERYLQRLTSVLDPRICAVVTGGPQRCTELLELKWDHILYTGNANIGRIVMAAAAKHLTPVTLELGGKSPAIVSASADVRLAAASIAKGHFINAGQVCLAPDYCLVEEEVYAEFVKKLVTTVREFYTDDPKSCRHFGRIISSRHVERIAGLVNASEGRIILGGDYDDSASHYFSPTVVEVANGDDALMQEELFGPVLPILKVKSVDEAISFINGRERPLALYLFSRDDDVTKTVITNTISGSVGINETILQIGGRGSFIGGIGESGIGAYGGKEGFETFSHKRPVMYSSSLFGRMFQLLLPTFYSTKDGKDNAHVARVTRFVCQIPQTTAGETGWCAKIANIYGGISVGIAAMCAEIGGSVKSSKED</sequence>
<evidence type="ECO:0000256" key="2">
    <source>
        <dbReference type="ARBA" id="ARBA00023002"/>
    </source>
</evidence>
<dbReference type="PANTHER" id="PTHR43570">
    <property type="entry name" value="ALDEHYDE DEHYDROGENASE"/>
    <property type="match status" value="1"/>
</dbReference>
<accession>R7QLX2</accession>
<dbReference type="InterPro" id="IPR016162">
    <property type="entry name" value="Ald_DH_N"/>
</dbReference>
<dbReference type="InterPro" id="IPR015590">
    <property type="entry name" value="Aldehyde_DH_dom"/>
</dbReference>
<dbReference type="SUPFAM" id="SSF53720">
    <property type="entry name" value="ALDH-like"/>
    <property type="match status" value="1"/>
</dbReference>
<evidence type="ECO:0000313" key="6">
    <source>
        <dbReference type="EMBL" id="CDF38395.1"/>
    </source>
</evidence>
<evidence type="ECO:0000259" key="5">
    <source>
        <dbReference type="Pfam" id="PF00171"/>
    </source>
</evidence>
<dbReference type="OrthoDB" id="5174at2759"/>
<dbReference type="EMBL" id="HG001932">
    <property type="protein sequence ID" value="CDF38395.1"/>
    <property type="molecule type" value="Genomic_DNA"/>
</dbReference>
<evidence type="ECO:0000256" key="1">
    <source>
        <dbReference type="ARBA" id="ARBA00009986"/>
    </source>
</evidence>
<dbReference type="PhylomeDB" id="R7QLX2"/>
<dbReference type="Proteomes" id="UP000012073">
    <property type="component" value="Unassembled WGS sequence"/>
</dbReference>
<dbReference type="InterPro" id="IPR016161">
    <property type="entry name" value="Ald_DH/histidinol_DH"/>
</dbReference>
<dbReference type="Gramene" id="CDF38395">
    <property type="protein sequence ID" value="CDF38395"/>
    <property type="gene ID" value="CHC_T00008341001"/>
</dbReference>
<dbReference type="Pfam" id="PF00171">
    <property type="entry name" value="Aldedh"/>
    <property type="match status" value="1"/>
</dbReference>
<dbReference type="InterPro" id="IPR012394">
    <property type="entry name" value="Aldehyde_DH_NAD(P)"/>
</dbReference>
<organism evidence="6 7">
    <name type="scientific">Chondrus crispus</name>
    <name type="common">Carrageen Irish moss</name>
    <name type="synonym">Polymorpha crispa</name>
    <dbReference type="NCBI Taxonomy" id="2769"/>
    <lineage>
        <taxon>Eukaryota</taxon>
        <taxon>Rhodophyta</taxon>
        <taxon>Florideophyceae</taxon>
        <taxon>Rhodymeniophycidae</taxon>
        <taxon>Gigartinales</taxon>
        <taxon>Gigartinaceae</taxon>
        <taxon>Chondrus</taxon>
    </lineage>
</organism>
<evidence type="ECO:0000256" key="3">
    <source>
        <dbReference type="PROSITE-ProRule" id="PRU10007"/>
    </source>
</evidence>
<dbReference type="InterPro" id="IPR029510">
    <property type="entry name" value="Ald_DH_CS_GLU"/>
</dbReference>
<proteinExistence type="inferred from homology"/>
<evidence type="ECO:0000256" key="4">
    <source>
        <dbReference type="RuleBase" id="RU003345"/>
    </source>
</evidence>
<dbReference type="CDD" id="cd07087">
    <property type="entry name" value="ALDH_F3-13-14_CALDH-like"/>
    <property type="match status" value="1"/>
</dbReference>
<dbReference type="InterPro" id="IPR016160">
    <property type="entry name" value="Ald_DH_CS_CYS"/>
</dbReference>
<dbReference type="FunFam" id="3.40.309.10:FF:000003">
    <property type="entry name" value="Aldehyde dehydrogenase"/>
    <property type="match status" value="1"/>
</dbReference>
<dbReference type="Gene3D" id="3.40.605.10">
    <property type="entry name" value="Aldehyde Dehydrogenase, Chain A, domain 1"/>
    <property type="match status" value="1"/>
</dbReference>
<dbReference type="GO" id="GO:0005737">
    <property type="term" value="C:cytoplasm"/>
    <property type="evidence" value="ECO:0007669"/>
    <property type="project" value="TreeGrafter"/>
</dbReference>
<dbReference type="AlphaFoldDB" id="R7QLX2"/>
<dbReference type="STRING" id="2769.R7QLX2"/>
<keyword evidence="2 4" id="KW-0560">Oxidoreductase</keyword>
<feature type="domain" description="Aldehyde dehydrogenase" evidence="5">
    <location>
        <begin position="69"/>
        <end position="492"/>
    </location>
</feature>
<dbReference type="RefSeq" id="XP_005718288.1">
    <property type="nucleotide sequence ID" value="XM_005718231.1"/>
</dbReference>
<dbReference type="InterPro" id="IPR016163">
    <property type="entry name" value="Ald_DH_C"/>
</dbReference>
<name>R7QLX2_CHOCR</name>
<feature type="active site" evidence="3">
    <location>
        <position position="275"/>
    </location>
</feature>
<dbReference type="Gene3D" id="3.40.309.10">
    <property type="entry name" value="Aldehyde Dehydrogenase, Chain A, domain 2"/>
    <property type="match status" value="1"/>
</dbReference>
<protein>
    <submittedName>
        <fullName evidence="6">Aldehyde dehydrogenase, (NAD) activity</fullName>
    </submittedName>
</protein>